<evidence type="ECO:0000313" key="2">
    <source>
        <dbReference type="Proteomes" id="UP000199323"/>
    </source>
</evidence>
<sequence>MSCELCERPADAYLCPACAADLADRLDLLPALYEQLGDMLAPARGDGGRTATVVTAPIPVRLDVVDHRTAFAVLPSWARALADDREQAAQVLRADDLGARVTAACAVLRGAVPWIAATWPAAADLAREVRDLYDGARTVVGADDLPARMGRCPAVVDGAVCGAELLLPHGQQVLRCQWCSATYPPGVWAALRMAQTKVSAA</sequence>
<accession>A0A1I2G5K7</accession>
<dbReference type="RefSeq" id="WP_093714209.1">
    <property type="nucleotide sequence ID" value="NZ_FONG01000008.1"/>
</dbReference>
<dbReference type="STRING" id="380248.SAMN05216251_108240"/>
<organism evidence="1 2">
    <name type="scientific">Actinacidiphila alni</name>
    <dbReference type="NCBI Taxonomy" id="380248"/>
    <lineage>
        <taxon>Bacteria</taxon>
        <taxon>Bacillati</taxon>
        <taxon>Actinomycetota</taxon>
        <taxon>Actinomycetes</taxon>
        <taxon>Kitasatosporales</taxon>
        <taxon>Streptomycetaceae</taxon>
        <taxon>Actinacidiphila</taxon>
    </lineage>
</organism>
<gene>
    <name evidence="1" type="ORF">SAMN05216251_108240</name>
</gene>
<dbReference type="AlphaFoldDB" id="A0A1I2G5K7"/>
<proteinExistence type="predicted"/>
<keyword evidence="2" id="KW-1185">Reference proteome</keyword>
<name>A0A1I2G5K7_9ACTN</name>
<evidence type="ECO:0000313" key="1">
    <source>
        <dbReference type="EMBL" id="SFF11911.1"/>
    </source>
</evidence>
<dbReference type="EMBL" id="FONG01000008">
    <property type="protein sequence ID" value="SFF11911.1"/>
    <property type="molecule type" value="Genomic_DNA"/>
</dbReference>
<protein>
    <submittedName>
        <fullName evidence="1">Uncharacterized protein</fullName>
    </submittedName>
</protein>
<dbReference type="OrthoDB" id="4247618at2"/>
<reference evidence="1 2" key="1">
    <citation type="submission" date="2016-10" db="EMBL/GenBank/DDBJ databases">
        <authorList>
            <person name="de Groot N.N."/>
        </authorList>
    </citation>
    <scope>NUCLEOTIDE SEQUENCE [LARGE SCALE GENOMIC DNA]</scope>
    <source>
        <strain evidence="1 2">CGMCC 4.3510</strain>
    </source>
</reference>
<dbReference type="Proteomes" id="UP000199323">
    <property type="component" value="Unassembled WGS sequence"/>
</dbReference>